<accession>A0A1T4NEK0</accession>
<keyword evidence="3" id="KW-0804">Transcription</keyword>
<comment type="caution">
    <text evidence="5">The sequence shown here is derived from an EMBL/GenBank/DDBJ whole genome shotgun (WGS) entry which is preliminary data.</text>
</comment>
<dbReference type="GO" id="GO:0003677">
    <property type="term" value="F:DNA binding"/>
    <property type="evidence" value="ECO:0007669"/>
    <property type="project" value="UniProtKB-KW"/>
</dbReference>
<dbReference type="EMBL" id="MTSM01000006">
    <property type="protein sequence ID" value="OPX55934.1"/>
    <property type="molecule type" value="Genomic_DNA"/>
</dbReference>
<dbReference type="InterPro" id="IPR028978">
    <property type="entry name" value="Chorismate_lyase_/UTRA_dom_sf"/>
</dbReference>
<dbReference type="InterPro" id="IPR050679">
    <property type="entry name" value="Bact_HTH_transcr_reg"/>
</dbReference>
<evidence type="ECO:0000313" key="6">
    <source>
        <dbReference type="Proteomes" id="UP000191418"/>
    </source>
</evidence>
<dbReference type="Pfam" id="PF07702">
    <property type="entry name" value="UTRA"/>
    <property type="match status" value="1"/>
</dbReference>
<evidence type="ECO:0000256" key="3">
    <source>
        <dbReference type="ARBA" id="ARBA00023163"/>
    </source>
</evidence>
<evidence type="ECO:0000256" key="1">
    <source>
        <dbReference type="ARBA" id="ARBA00023015"/>
    </source>
</evidence>
<keyword evidence="2" id="KW-0238">DNA-binding</keyword>
<proteinExistence type="predicted"/>
<dbReference type="Gene3D" id="1.10.10.10">
    <property type="entry name" value="Winged helix-like DNA-binding domain superfamily/Winged helix DNA-binding domain"/>
    <property type="match status" value="1"/>
</dbReference>
<organism evidence="5 6">
    <name type="scientific">Oceanospirillum multiglobuliferum</name>
    <dbReference type="NCBI Taxonomy" id="64969"/>
    <lineage>
        <taxon>Bacteria</taxon>
        <taxon>Pseudomonadati</taxon>
        <taxon>Pseudomonadota</taxon>
        <taxon>Gammaproteobacteria</taxon>
        <taxon>Oceanospirillales</taxon>
        <taxon>Oceanospirillaceae</taxon>
        <taxon>Oceanospirillum</taxon>
    </lineage>
</organism>
<dbReference type="InterPro" id="IPR036388">
    <property type="entry name" value="WH-like_DNA-bd_sf"/>
</dbReference>
<reference evidence="5 6" key="1">
    <citation type="submission" date="2017-01" db="EMBL/GenBank/DDBJ databases">
        <title>Genome Sequencing of a Marine Spirillum, Oceanospirillum multiglobuliferum ATCC 33336, from Japan.</title>
        <authorList>
            <person name="Carney J.G."/>
            <person name="Trachtenberg A.M."/>
            <person name="Rheaume B.A."/>
            <person name="Linnane J.D."/>
            <person name="Pitts N.L."/>
            <person name="Mykles D.L."/>
            <person name="Maclea K.S."/>
        </authorList>
    </citation>
    <scope>NUCLEOTIDE SEQUENCE [LARGE SCALE GENOMIC DNA]</scope>
    <source>
        <strain evidence="5 6">ATCC 33336</strain>
    </source>
</reference>
<keyword evidence="1" id="KW-0805">Transcription regulation</keyword>
<dbReference type="PANTHER" id="PTHR44846">
    <property type="entry name" value="MANNOSYL-D-GLYCERATE TRANSPORT/METABOLISM SYSTEM REPRESSOR MNGR-RELATED"/>
    <property type="match status" value="1"/>
</dbReference>
<dbReference type="SUPFAM" id="SSF46785">
    <property type="entry name" value="Winged helix' DNA-binding domain"/>
    <property type="match status" value="1"/>
</dbReference>
<dbReference type="PANTHER" id="PTHR44846:SF10">
    <property type="entry name" value="TRANSCRIPTIONAL REGULATOR-RELATED"/>
    <property type="match status" value="1"/>
</dbReference>
<dbReference type="InterPro" id="IPR000524">
    <property type="entry name" value="Tscrpt_reg_HTH_GntR"/>
</dbReference>
<dbReference type="SMART" id="SM00866">
    <property type="entry name" value="UTRA"/>
    <property type="match status" value="1"/>
</dbReference>
<dbReference type="Gene3D" id="3.40.1410.10">
    <property type="entry name" value="Chorismate lyase-like"/>
    <property type="match status" value="1"/>
</dbReference>
<dbReference type="RefSeq" id="WP_078744729.1">
    <property type="nucleotide sequence ID" value="NZ_FUXG01000005.1"/>
</dbReference>
<dbReference type="Pfam" id="PF00392">
    <property type="entry name" value="GntR"/>
    <property type="match status" value="1"/>
</dbReference>
<dbReference type="AlphaFoldDB" id="A0A1T4NEK0"/>
<dbReference type="OrthoDB" id="9784545at2"/>
<dbReference type="STRING" id="64969.SAMN02745127_01110"/>
<evidence type="ECO:0000313" key="5">
    <source>
        <dbReference type="EMBL" id="OPX55934.1"/>
    </source>
</evidence>
<dbReference type="InterPro" id="IPR011663">
    <property type="entry name" value="UTRA"/>
</dbReference>
<dbReference type="SUPFAM" id="SSF64288">
    <property type="entry name" value="Chorismate lyase-like"/>
    <property type="match status" value="1"/>
</dbReference>
<dbReference type="PROSITE" id="PS50949">
    <property type="entry name" value="HTH_GNTR"/>
    <property type="match status" value="1"/>
</dbReference>
<dbReference type="InterPro" id="IPR036390">
    <property type="entry name" value="WH_DNA-bd_sf"/>
</dbReference>
<dbReference type="CDD" id="cd07377">
    <property type="entry name" value="WHTH_GntR"/>
    <property type="match status" value="1"/>
</dbReference>
<dbReference type="GO" id="GO:0003700">
    <property type="term" value="F:DNA-binding transcription factor activity"/>
    <property type="evidence" value="ECO:0007669"/>
    <property type="project" value="InterPro"/>
</dbReference>
<keyword evidence="6" id="KW-1185">Reference proteome</keyword>
<gene>
    <name evidence="5" type="ORF">BTE48_06995</name>
</gene>
<evidence type="ECO:0000256" key="2">
    <source>
        <dbReference type="ARBA" id="ARBA00023125"/>
    </source>
</evidence>
<dbReference type="SMART" id="SM00345">
    <property type="entry name" value="HTH_GNTR"/>
    <property type="match status" value="1"/>
</dbReference>
<protein>
    <submittedName>
        <fullName evidence="5">Transcriptional regulator</fullName>
    </submittedName>
</protein>
<dbReference type="PRINTS" id="PR00035">
    <property type="entry name" value="HTHGNTR"/>
</dbReference>
<sequence>MKAVEKRAVYLKVRDQLADKIHSGIWLANDKLPAERQLSEQFDITRVTVRQALVQLEAEGLIFRANRRGWFVAPKRIDYDPSRDIGFVRYVEDQGFHARTETLSKQLVEAPQWLSQLTGLAEGTPVYEILRRRYINDRPCLVEKIFVNPKHCAGLLSHSLNQSLWELLRQHYQLEPAERYIEMYPQTLDAAIAQQLNVNTGCASLYMRRICHDQQGEFLELDEEFWLHNALKVVVSVKPPKP</sequence>
<name>A0A1T4NEK0_9GAMM</name>
<dbReference type="GO" id="GO:0045892">
    <property type="term" value="P:negative regulation of DNA-templated transcription"/>
    <property type="evidence" value="ECO:0007669"/>
    <property type="project" value="TreeGrafter"/>
</dbReference>
<evidence type="ECO:0000259" key="4">
    <source>
        <dbReference type="PROSITE" id="PS50949"/>
    </source>
</evidence>
<dbReference type="Proteomes" id="UP000191418">
    <property type="component" value="Unassembled WGS sequence"/>
</dbReference>
<feature type="domain" description="HTH gntR-type" evidence="4">
    <location>
        <begin position="7"/>
        <end position="75"/>
    </location>
</feature>